<keyword evidence="5" id="KW-1185">Reference proteome</keyword>
<dbReference type="GO" id="GO:0030488">
    <property type="term" value="P:tRNA methylation"/>
    <property type="evidence" value="ECO:0007669"/>
    <property type="project" value="TreeGrafter"/>
</dbReference>
<dbReference type="EMBL" id="KZ347736">
    <property type="protein sequence ID" value="PIO67216.1"/>
    <property type="molecule type" value="Genomic_DNA"/>
</dbReference>
<dbReference type="GO" id="GO:0046982">
    <property type="term" value="F:protein heterodimerization activity"/>
    <property type="evidence" value="ECO:0007669"/>
    <property type="project" value="InterPro"/>
</dbReference>
<evidence type="ECO:0000313" key="4">
    <source>
        <dbReference type="EMBL" id="PIO67216.1"/>
    </source>
</evidence>
<dbReference type="InterPro" id="IPR039127">
    <property type="entry name" value="Trm112"/>
</dbReference>
<organism evidence="4 5">
    <name type="scientific">Teladorsagia circumcincta</name>
    <name type="common">Brown stomach worm</name>
    <name type="synonym">Ostertagia circumcincta</name>
    <dbReference type="NCBI Taxonomy" id="45464"/>
    <lineage>
        <taxon>Eukaryota</taxon>
        <taxon>Metazoa</taxon>
        <taxon>Ecdysozoa</taxon>
        <taxon>Nematoda</taxon>
        <taxon>Chromadorea</taxon>
        <taxon>Rhabditida</taxon>
        <taxon>Rhabditina</taxon>
        <taxon>Rhabditomorpha</taxon>
        <taxon>Strongyloidea</taxon>
        <taxon>Trichostrongylidae</taxon>
        <taxon>Teladorsagia</taxon>
    </lineage>
</organism>
<comment type="similarity">
    <text evidence="1">Belongs to the TRM112 family.</text>
</comment>
<accession>A0A2G9UAE6</accession>
<dbReference type="SUPFAM" id="SSF158997">
    <property type="entry name" value="Trm112p-like"/>
    <property type="match status" value="1"/>
</dbReference>
<dbReference type="OrthoDB" id="2187549at2759"/>
<dbReference type="PANTHER" id="PTHR12773:SF0">
    <property type="entry name" value="MULTIFUNCTIONAL METHYLTRANSFERASE SUBUNIT TRM112-LIKE PROTEIN"/>
    <property type="match status" value="1"/>
</dbReference>
<evidence type="ECO:0000256" key="2">
    <source>
        <dbReference type="ARBA" id="ARBA00019989"/>
    </source>
</evidence>
<dbReference type="Gene3D" id="2.20.25.10">
    <property type="match status" value="2"/>
</dbReference>
<dbReference type="AlphaFoldDB" id="A0A2G9UAE6"/>
<evidence type="ECO:0000256" key="1">
    <source>
        <dbReference type="ARBA" id="ARBA00007980"/>
    </source>
</evidence>
<dbReference type="GO" id="GO:0070476">
    <property type="term" value="P:rRNA (guanine-N7)-methylation"/>
    <property type="evidence" value="ECO:0007669"/>
    <property type="project" value="TreeGrafter"/>
</dbReference>
<proteinExistence type="inferred from homology"/>
<gene>
    <name evidence="4" type="ORF">TELCIR_11045</name>
</gene>
<evidence type="ECO:0000313" key="5">
    <source>
        <dbReference type="Proteomes" id="UP000230423"/>
    </source>
</evidence>
<evidence type="ECO:0000256" key="3">
    <source>
        <dbReference type="ARBA" id="ARBA00030516"/>
    </source>
</evidence>
<protein>
    <recommendedName>
        <fullName evidence="2">Multifunctional methyltransferase subunit TRM112-like protein</fullName>
    </recommendedName>
    <alternativeName>
        <fullName evidence="3">tRNA methyltransferase 112 homolog</fullName>
    </alternativeName>
</protein>
<dbReference type="Pfam" id="PF03966">
    <property type="entry name" value="Trm112p"/>
    <property type="match status" value="1"/>
</dbReference>
<reference evidence="4 5" key="1">
    <citation type="submission" date="2015-09" db="EMBL/GenBank/DDBJ databases">
        <title>Draft genome of the parasitic nematode Teladorsagia circumcincta isolate WARC Sus (inbred).</title>
        <authorList>
            <person name="Mitreva M."/>
        </authorList>
    </citation>
    <scope>NUCLEOTIDE SEQUENCE [LARGE SCALE GENOMIC DNA]</scope>
    <source>
        <strain evidence="4 5">S</strain>
    </source>
</reference>
<dbReference type="PANTHER" id="PTHR12773">
    <property type="entry name" value="UPF0315 PROTEIN-RELATED"/>
    <property type="match status" value="1"/>
</dbReference>
<sequence length="88" mass="10128">MKLLTHNFLSSRFLKNVTNGYPLILRANQIANKEVEFNENFVLNMMPKLHRVMLCVEIVDGELECPDTGRKFPIKDGIPNLLVNENEV</sequence>
<dbReference type="Proteomes" id="UP000230423">
    <property type="component" value="Unassembled WGS sequence"/>
</dbReference>
<dbReference type="InterPro" id="IPR005651">
    <property type="entry name" value="Trm112-like"/>
</dbReference>
<name>A0A2G9UAE6_TELCI</name>